<keyword evidence="2" id="KW-1185">Reference proteome</keyword>
<accession>A0A0A0B818</accession>
<reference evidence="1 2" key="1">
    <citation type="submission" date="2013-10" db="EMBL/GenBank/DDBJ databases">
        <authorList>
            <person name="Wang G."/>
            <person name="Zhuang W."/>
        </authorList>
    </citation>
    <scope>NUCLEOTIDE SEQUENCE [LARGE SCALE GENOMIC DNA]</scope>
    <source>
        <strain evidence="1 2">DSM 20118</strain>
    </source>
</reference>
<dbReference type="AlphaFoldDB" id="A0A0A0B818"/>
<proteinExistence type="predicted"/>
<comment type="caution">
    <text evidence="1">The sequence shown here is derived from an EMBL/GenBank/DDBJ whole genome shotgun (WGS) entry which is preliminary data.</text>
</comment>
<sequence>AHALGAAAYAIRAAAAAAPSAGSEAARLRERDWQREQVPAALRDLVLDDQRLRSDICWHVFDD</sequence>
<name>A0A0A0B818_9CELL</name>
<gene>
    <name evidence="1" type="ORF">Q760_01585</name>
</gene>
<protein>
    <submittedName>
        <fullName evidence="1">Uncharacterized protein</fullName>
    </submittedName>
</protein>
<organism evidence="1 2">
    <name type="scientific">Cellulomonas cellasea DSM 20118</name>
    <dbReference type="NCBI Taxonomy" id="1408250"/>
    <lineage>
        <taxon>Bacteria</taxon>
        <taxon>Bacillati</taxon>
        <taxon>Actinomycetota</taxon>
        <taxon>Actinomycetes</taxon>
        <taxon>Micrococcales</taxon>
        <taxon>Cellulomonadaceae</taxon>
        <taxon>Cellulomonas</taxon>
    </lineage>
</organism>
<evidence type="ECO:0000313" key="1">
    <source>
        <dbReference type="EMBL" id="KGM01396.1"/>
    </source>
</evidence>
<evidence type="ECO:0000313" key="2">
    <source>
        <dbReference type="Proteomes" id="UP000029833"/>
    </source>
</evidence>
<dbReference type="Proteomes" id="UP000029833">
    <property type="component" value="Unassembled WGS sequence"/>
</dbReference>
<feature type="non-terminal residue" evidence="1">
    <location>
        <position position="1"/>
    </location>
</feature>
<dbReference type="EMBL" id="AXNT01000108">
    <property type="protein sequence ID" value="KGM01396.1"/>
    <property type="molecule type" value="Genomic_DNA"/>
</dbReference>